<evidence type="ECO:0000313" key="3">
    <source>
        <dbReference type="Proteomes" id="UP000794436"/>
    </source>
</evidence>
<keyword evidence="1" id="KW-1133">Transmembrane helix</keyword>
<protein>
    <submittedName>
        <fullName evidence="2">Uncharacterized protein</fullName>
    </submittedName>
</protein>
<keyword evidence="1" id="KW-0472">Membrane</keyword>
<dbReference type="AlphaFoldDB" id="A0A8K1FFM3"/>
<feature type="transmembrane region" description="Helical" evidence="1">
    <location>
        <begin position="112"/>
        <end position="134"/>
    </location>
</feature>
<keyword evidence="3" id="KW-1185">Reference proteome</keyword>
<dbReference type="Proteomes" id="UP000794436">
    <property type="component" value="Unassembled WGS sequence"/>
</dbReference>
<accession>A0A8K1FFM3</accession>
<gene>
    <name evidence="2" type="ORF">Poli38472_010878</name>
</gene>
<evidence type="ECO:0000313" key="2">
    <source>
        <dbReference type="EMBL" id="TMW61815.1"/>
    </source>
</evidence>
<organism evidence="2 3">
    <name type="scientific">Pythium oligandrum</name>
    <name type="common">Mycoparasitic fungus</name>
    <dbReference type="NCBI Taxonomy" id="41045"/>
    <lineage>
        <taxon>Eukaryota</taxon>
        <taxon>Sar</taxon>
        <taxon>Stramenopiles</taxon>
        <taxon>Oomycota</taxon>
        <taxon>Peronosporomycetes</taxon>
        <taxon>Pythiales</taxon>
        <taxon>Pythiaceae</taxon>
        <taxon>Pythium</taxon>
    </lineage>
</organism>
<keyword evidence="1" id="KW-0812">Transmembrane</keyword>
<reference evidence="2" key="1">
    <citation type="submission" date="2019-03" db="EMBL/GenBank/DDBJ databases">
        <title>Long read genome sequence of the mycoparasitic Pythium oligandrum ATCC 38472 isolated from sugarbeet rhizosphere.</title>
        <authorList>
            <person name="Gaulin E."/>
        </authorList>
    </citation>
    <scope>NUCLEOTIDE SEQUENCE</scope>
    <source>
        <strain evidence="2">ATCC 38472_TT</strain>
    </source>
</reference>
<dbReference type="EMBL" id="SPLM01000075">
    <property type="protein sequence ID" value="TMW61815.1"/>
    <property type="molecule type" value="Genomic_DNA"/>
</dbReference>
<name>A0A8K1FFM3_PYTOL</name>
<evidence type="ECO:0000256" key="1">
    <source>
        <dbReference type="SAM" id="Phobius"/>
    </source>
</evidence>
<comment type="caution">
    <text evidence="2">The sequence shown here is derived from an EMBL/GenBank/DDBJ whole genome shotgun (WGS) entry which is preliminary data.</text>
</comment>
<sequence length="144" mass="15207">MTHVVGLSMSSSVKVDYEVETPKGGLPRLAVYLSDQATLELPQCADLDGRIDEINVALLPSDDTGLILSLTFPPVTNSLTYHAMLRGPTSHSSGSIGSTTNNGKKTKHVESWVVGGVLLGLLGAVLFVTGLHCVKKAPRSKIIP</sequence>
<proteinExistence type="predicted"/>